<feature type="transmembrane region" description="Helical" evidence="8">
    <location>
        <begin position="595"/>
        <end position="612"/>
    </location>
</feature>
<dbReference type="GO" id="GO:0012505">
    <property type="term" value="C:endomembrane system"/>
    <property type="evidence" value="ECO:0007669"/>
    <property type="project" value="UniProtKB-SubCell"/>
</dbReference>
<comment type="caution">
    <text evidence="10">The sequence shown here is derived from an EMBL/GenBank/DDBJ whole genome shotgun (WGS) entry which is preliminary data.</text>
</comment>
<dbReference type="SUPFAM" id="SSF51206">
    <property type="entry name" value="cAMP-binding domain-like"/>
    <property type="match status" value="1"/>
</dbReference>
<dbReference type="InterPro" id="IPR000595">
    <property type="entry name" value="cNMP-bd_dom"/>
</dbReference>
<evidence type="ECO:0000313" key="10">
    <source>
        <dbReference type="EMBL" id="GMH49845.1"/>
    </source>
</evidence>
<feature type="transmembrane region" description="Helical" evidence="8">
    <location>
        <begin position="528"/>
        <end position="551"/>
    </location>
</feature>
<dbReference type="Pfam" id="PF11700">
    <property type="entry name" value="ATG22"/>
    <property type="match status" value="1"/>
</dbReference>
<dbReference type="EMBL" id="BRXZ01000652">
    <property type="protein sequence ID" value="GMH49845.1"/>
    <property type="molecule type" value="Genomic_DNA"/>
</dbReference>
<dbReference type="AlphaFoldDB" id="A0A9W6ZGB6"/>
<gene>
    <name evidence="10" type="ORF">TrRE_jg2058</name>
</gene>
<feature type="transmembrane region" description="Helical" evidence="8">
    <location>
        <begin position="657"/>
        <end position="675"/>
    </location>
</feature>
<feature type="transmembrane region" description="Helical" evidence="8">
    <location>
        <begin position="618"/>
        <end position="636"/>
    </location>
</feature>
<feature type="transmembrane region" description="Helical" evidence="8">
    <location>
        <begin position="468"/>
        <end position="487"/>
    </location>
</feature>
<dbReference type="CDD" id="cd06174">
    <property type="entry name" value="MFS"/>
    <property type="match status" value="1"/>
</dbReference>
<dbReference type="Gene3D" id="2.60.120.10">
    <property type="entry name" value="Jelly Rolls"/>
    <property type="match status" value="1"/>
</dbReference>
<sequence length="754" mass="82332">MSNLVKTEKVVKELYEGDYFGEIALILNTTRTCNVRAKNFVELHILKRDDFEDVVGKYAEERKLMEEIIMEKYKVEVSNLDTKKRRDLKAEQEELNKMIKTTNEGVMECRLVVDTLQQQIALITQALIVSDVINVGDSEKTMDLRMESAKNNPLSKRVNMLMGGSLRSLQSQGSEKMKAEMLSPKRGGGGGEFLGKTSPDGTGNGGSADGSNSAPLNIITERNKHESESRRESLVSTMSIPGSIPGLEGVDDMKEGNSNIEADSSDAAGDSGRDSIALLEVADHKAVDGKLWIRGTGFKASSLLTILSTITGLVIAVVMPILGAIVDNTSLRWAMGAGGAFFLVACNAIYMTLSIETFWLNVGLTIIGNGAFYVHFLALLSYLPELFNDEKDTNFINFYANVLLFGSQIVSIVVVVVASSIMGYAEECELEGGGDGDLVGNSTTAGNCTAAFLSSQQLHNAVRTHNVAQLWAVVVGGVVFALIWGGYMQHRPPLHAEGGGDGWLITRGYRKLSKTYSLFKGSFRPCRVFLITVVLSEAAAVAFASISITYMKEELEMGPGETSSMLGIVILTSIPGSMIAAKITDRIGFLKSHKFSLLFWSAATLAFCALVNKDNKELTYPFGVLWGMGLGWIFPIQRNVWYAIIPAGYESEMSGMYLFAGQILGWLPPLIFTSLDQAGVPMVYGLMADGLFFLAAWFFVHFGLQHTYDSVVEESNKTKHRRVMSETSRKSWTGRVAPEEGVALEVTSVTEDVQ</sequence>
<dbReference type="PROSITE" id="PS50042">
    <property type="entry name" value="CNMP_BINDING_3"/>
    <property type="match status" value="1"/>
</dbReference>
<proteinExistence type="inferred from homology"/>
<keyword evidence="3" id="KW-0813">Transport</keyword>
<feature type="transmembrane region" description="Helical" evidence="8">
    <location>
        <begin position="681"/>
        <end position="700"/>
    </location>
</feature>
<feature type="compositionally biased region" description="Basic and acidic residues" evidence="7">
    <location>
        <begin position="221"/>
        <end position="233"/>
    </location>
</feature>
<comment type="similarity">
    <text evidence="2">Belongs to the ATG22 family.</text>
</comment>
<dbReference type="InterPro" id="IPR024671">
    <property type="entry name" value="Atg22-like"/>
</dbReference>
<dbReference type="SUPFAM" id="SSF103473">
    <property type="entry name" value="MFS general substrate transporter"/>
    <property type="match status" value="1"/>
</dbReference>
<evidence type="ECO:0000256" key="8">
    <source>
        <dbReference type="SAM" id="Phobius"/>
    </source>
</evidence>
<dbReference type="InterPro" id="IPR050495">
    <property type="entry name" value="ATG22/LtaA_families"/>
</dbReference>
<reference evidence="10" key="1">
    <citation type="submission" date="2022-07" db="EMBL/GenBank/DDBJ databases">
        <title>Genome analysis of Parmales, a sister group of diatoms, reveals the evolutionary specialization of diatoms from phago-mixotrophs to photoautotrophs.</title>
        <authorList>
            <person name="Ban H."/>
            <person name="Sato S."/>
            <person name="Yoshikawa S."/>
            <person name="Kazumasa Y."/>
            <person name="Nakamura Y."/>
            <person name="Ichinomiya M."/>
            <person name="Saitoh K."/>
            <person name="Sato N."/>
            <person name="Blanc-Mathieu R."/>
            <person name="Endo H."/>
            <person name="Kuwata A."/>
            <person name="Ogata H."/>
        </authorList>
    </citation>
    <scope>NUCLEOTIDE SEQUENCE</scope>
</reference>
<keyword evidence="11" id="KW-1185">Reference proteome</keyword>
<dbReference type="Proteomes" id="UP001165082">
    <property type="component" value="Unassembled WGS sequence"/>
</dbReference>
<keyword evidence="5 8" id="KW-1133">Transmembrane helix</keyword>
<name>A0A9W6ZGB6_9STRA</name>
<evidence type="ECO:0000256" key="5">
    <source>
        <dbReference type="ARBA" id="ARBA00022989"/>
    </source>
</evidence>
<dbReference type="Pfam" id="PF00027">
    <property type="entry name" value="cNMP_binding"/>
    <property type="match status" value="1"/>
</dbReference>
<dbReference type="PANTHER" id="PTHR23519:SF1">
    <property type="entry name" value="AUTOPHAGY-RELATED PROTEIN 22"/>
    <property type="match status" value="1"/>
</dbReference>
<dbReference type="InterPro" id="IPR014710">
    <property type="entry name" value="RmlC-like_jellyroll"/>
</dbReference>
<feature type="transmembrane region" description="Helical" evidence="8">
    <location>
        <begin position="395"/>
        <end position="421"/>
    </location>
</feature>
<feature type="transmembrane region" description="Helical" evidence="8">
    <location>
        <begin position="333"/>
        <end position="353"/>
    </location>
</feature>
<keyword evidence="6 8" id="KW-0472">Membrane</keyword>
<evidence type="ECO:0000259" key="9">
    <source>
        <dbReference type="PROSITE" id="PS50042"/>
    </source>
</evidence>
<keyword evidence="4 8" id="KW-0812">Transmembrane</keyword>
<feature type="transmembrane region" description="Helical" evidence="8">
    <location>
        <begin position="303"/>
        <end position="326"/>
    </location>
</feature>
<dbReference type="InterPro" id="IPR036259">
    <property type="entry name" value="MFS_trans_sf"/>
</dbReference>
<dbReference type="Gene3D" id="1.20.1250.20">
    <property type="entry name" value="MFS general substrate transporter like domains"/>
    <property type="match status" value="1"/>
</dbReference>
<dbReference type="InterPro" id="IPR018490">
    <property type="entry name" value="cNMP-bd_dom_sf"/>
</dbReference>
<evidence type="ECO:0000256" key="3">
    <source>
        <dbReference type="ARBA" id="ARBA00022448"/>
    </source>
</evidence>
<dbReference type="PANTHER" id="PTHR23519">
    <property type="entry name" value="AUTOPHAGY-RELATED PROTEIN 22"/>
    <property type="match status" value="1"/>
</dbReference>
<evidence type="ECO:0000256" key="4">
    <source>
        <dbReference type="ARBA" id="ARBA00022692"/>
    </source>
</evidence>
<evidence type="ECO:0000256" key="7">
    <source>
        <dbReference type="SAM" id="MobiDB-lite"/>
    </source>
</evidence>
<accession>A0A9W6ZGB6</accession>
<feature type="transmembrane region" description="Helical" evidence="8">
    <location>
        <begin position="359"/>
        <end position="383"/>
    </location>
</feature>
<comment type="subcellular location">
    <subcellularLocation>
        <location evidence="1">Endomembrane system</location>
        <topology evidence="1">Multi-pass membrane protein</topology>
    </subcellularLocation>
</comment>
<dbReference type="CDD" id="cd00038">
    <property type="entry name" value="CAP_ED"/>
    <property type="match status" value="1"/>
</dbReference>
<feature type="domain" description="Cyclic nucleotide-binding" evidence="9">
    <location>
        <begin position="1"/>
        <end position="72"/>
    </location>
</feature>
<evidence type="ECO:0000256" key="6">
    <source>
        <dbReference type="ARBA" id="ARBA00023136"/>
    </source>
</evidence>
<evidence type="ECO:0000256" key="2">
    <source>
        <dbReference type="ARBA" id="ARBA00006978"/>
    </source>
</evidence>
<protein>
    <recommendedName>
        <fullName evidence="9">Cyclic nucleotide-binding domain-containing protein</fullName>
    </recommendedName>
</protein>
<organism evidence="10 11">
    <name type="scientific">Triparma retinervis</name>
    <dbReference type="NCBI Taxonomy" id="2557542"/>
    <lineage>
        <taxon>Eukaryota</taxon>
        <taxon>Sar</taxon>
        <taxon>Stramenopiles</taxon>
        <taxon>Ochrophyta</taxon>
        <taxon>Bolidophyceae</taxon>
        <taxon>Parmales</taxon>
        <taxon>Triparmaceae</taxon>
        <taxon>Triparma</taxon>
    </lineage>
</organism>
<dbReference type="OrthoDB" id="42657at2759"/>
<feature type="transmembrane region" description="Helical" evidence="8">
    <location>
        <begin position="563"/>
        <end position="583"/>
    </location>
</feature>
<evidence type="ECO:0000313" key="11">
    <source>
        <dbReference type="Proteomes" id="UP001165082"/>
    </source>
</evidence>
<evidence type="ECO:0000256" key="1">
    <source>
        <dbReference type="ARBA" id="ARBA00004127"/>
    </source>
</evidence>
<feature type="region of interest" description="Disordered" evidence="7">
    <location>
        <begin position="168"/>
        <end position="247"/>
    </location>
</feature>